<evidence type="ECO:0000313" key="8">
    <source>
        <dbReference type="Proteomes" id="UP001287356"/>
    </source>
</evidence>
<feature type="region of interest" description="Disordered" evidence="5">
    <location>
        <begin position="1"/>
        <end position="25"/>
    </location>
</feature>
<evidence type="ECO:0000256" key="3">
    <source>
        <dbReference type="ARBA" id="ARBA00022777"/>
    </source>
</evidence>
<dbReference type="InterPro" id="IPR008271">
    <property type="entry name" value="Ser/Thr_kinase_AS"/>
</dbReference>
<dbReference type="PROSITE" id="PS00108">
    <property type="entry name" value="PROTEIN_KINASE_ST"/>
    <property type="match status" value="1"/>
</dbReference>
<evidence type="ECO:0000259" key="6">
    <source>
        <dbReference type="PROSITE" id="PS50011"/>
    </source>
</evidence>
<dbReference type="Gene3D" id="1.10.510.10">
    <property type="entry name" value="Transferase(Phosphotransferase) domain 1"/>
    <property type="match status" value="1"/>
</dbReference>
<proteinExistence type="predicted"/>
<keyword evidence="3 7" id="KW-0418">Kinase</keyword>
<dbReference type="GO" id="GO:0005524">
    <property type="term" value="F:ATP binding"/>
    <property type="evidence" value="ECO:0007669"/>
    <property type="project" value="UniProtKB-KW"/>
</dbReference>
<dbReference type="GO" id="GO:0004674">
    <property type="term" value="F:protein serine/threonine kinase activity"/>
    <property type="evidence" value="ECO:0007669"/>
    <property type="project" value="TreeGrafter"/>
</dbReference>
<gene>
    <name evidence="7" type="ORF">B0T24DRAFT_289418</name>
</gene>
<reference evidence="7" key="2">
    <citation type="submission" date="2023-06" db="EMBL/GenBank/DDBJ databases">
        <authorList>
            <consortium name="Lawrence Berkeley National Laboratory"/>
            <person name="Haridas S."/>
            <person name="Hensen N."/>
            <person name="Bonometti L."/>
            <person name="Westerberg I."/>
            <person name="Brannstrom I.O."/>
            <person name="Guillou S."/>
            <person name="Cros-Aarteil S."/>
            <person name="Calhoun S."/>
            <person name="Kuo A."/>
            <person name="Mondo S."/>
            <person name="Pangilinan J."/>
            <person name="Riley R."/>
            <person name="Labutti K."/>
            <person name="Andreopoulos B."/>
            <person name="Lipzen A."/>
            <person name="Chen C."/>
            <person name="Yanf M."/>
            <person name="Daum C."/>
            <person name="Ng V."/>
            <person name="Clum A."/>
            <person name="Steindorff A."/>
            <person name="Ohm R."/>
            <person name="Martin F."/>
            <person name="Silar P."/>
            <person name="Natvig D."/>
            <person name="Lalanne C."/>
            <person name="Gautier V."/>
            <person name="Ament-Velasquez S.L."/>
            <person name="Kruys A."/>
            <person name="Hutchinson M.I."/>
            <person name="Powell A.J."/>
            <person name="Barry K."/>
            <person name="Miller A.N."/>
            <person name="Grigoriev I.V."/>
            <person name="Debuchy R."/>
            <person name="Gladieux P."/>
            <person name="Thoren M.H."/>
            <person name="Johannesson H."/>
        </authorList>
    </citation>
    <scope>NUCLEOTIDE SEQUENCE</scope>
    <source>
        <strain evidence="7">CBS 958.72</strain>
    </source>
</reference>
<dbReference type="PROSITE" id="PS50011">
    <property type="entry name" value="PROTEIN_KINASE_DOM"/>
    <property type="match status" value="1"/>
</dbReference>
<dbReference type="EMBL" id="JAULSN010000004">
    <property type="protein sequence ID" value="KAK3374187.1"/>
    <property type="molecule type" value="Genomic_DNA"/>
</dbReference>
<dbReference type="InterPro" id="IPR051681">
    <property type="entry name" value="Ser/Thr_Kinases-Pseudokinases"/>
</dbReference>
<organism evidence="7 8">
    <name type="scientific">Lasiosphaeria ovina</name>
    <dbReference type="NCBI Taxonomy" id="92902"/>
    <lineage>
        <taxon>Eukaryota</taxon>
        <taxon>Fungi</taxon>
        <taxon>Dikarya</taxon>
        <taxon>Ascomycota</taxon>
        <taxon>Pezizomycotina</taxon>
        <taxon>Sordariomycetes</taxon>
        <taxon>Sordariomycetidae</taxon>
        <taxon>Sordariales</taxon>
        <taxon>Lasiosphaeriaceae</taxon>
        <taxon>Lasiosphaeria</taxon>
    </lineage>
</organism>
<dbReference type="PANTHER" id="PTHR44329:SF288">
    <property type="entry name" value="MITOGEN-ACTIVATED PROTEIN KINASE KINASE KINASE 20"/>
    <property type="match status" value="1"/>
</dbReference>
<dbReference type="InterPro" id="IPR000719">
    <property type="entry name" value="Prot_kinase_dom"/>
</dbReference>
<evidence type="ECO:0000256" key="4">
    <source>
        <dbReference type="ARBA" id="ARBA00022840"/>
    </source>
</evidence>
<name>A0AAE0N805_9PEZI</name>
<dbReference type="SMART" id="SM00220">
    <property type="entry name" value="S_TKc"/>
    <property type="match status" value="1"/>
</dbReference>
<evidence type="ECO:0000256" key="1">
    <source>
        <dbReference type="ARBA" id="ARBA00022679"/>
    </source>
</evidence>
<evidence type="ECO:0000313" key="7">
    <source>
        <dbReference type="EMBL" id="KAK3374187.1"/>
    </source>
</evidence>
<sequence>MDLFHSSGHFSETSVPASSSDREAADEADCHQNLIRFLQVAQVLGVPLLPLAWDPALESVGREGSTAHINQSTLNAEFTFAFKRFKPHTTRNDVSEGEFRQMQYDAAIAEMTVLSHRTIRRHPNIVTFVGAGFEMSPVSDEVWPVLVSTKADLGDLYTFLSTRTPLHVESLVAICKEIASGIQVMHHCGVIHGDLKPTNILVEDVKDTDNIQVKVTDFGFSCFQAAQNSDLKVARTQPWEAPEWHSRHFSIADAKAMDIYSFGLLCLWILFRHEKLVVLGVPLVTLDEAFLSKDAAVTAKVQSLKKRADNSMLSCALGLVSNAIGIDDEYGSRLRRLFNLTLCSDPEQRAQTLDDLIPILAVSGQEDEAGMR</sequence>
<comment type="caution">
    <text evidence="7">The sequence shown here is derived from an EMBL/GenBank/DDBJ whole genome shotgun (WGS) entry which is preliminary data.</text>
</comment>
<accession>A0AAE0N805</accession>
<dbReference type="SUPFAM" id="SSF56112">
    <property type="entry name" value="Protein kinase-like (PK-like)"/>
    <property type="match status" value="1"/>
</dbReference>
<dbReference type="PANTHER" id="PTHR44329">
    <property type="entry name" value="SERINE/THREONINE-PROTEIN KINASE TNNI3K-RELATED"/>
    <property type="match status" value="1"/>
</dbReference>
<dbReference type="Pfam" id="PF00069">
    <property type="entry name" value="Pkinase"/>
    <property type="match status" value="1"/>
</dbReference>
<evidence type="ECO:0000256" key="2">
    <source>
        <dbReference type="ARBA" id="ARBA00022741"/>
    </source>
</evidence>
<dbReference type="AlphaFoldDB" id="A0AAE0N805"/>
<keyword evidence="2" id="KW-0547">Nucleotide-binding</keyword>
<dbReference type="Proteomes" id="UP001287356">
    <property type="component" value="Unassembled WGS sequence"/>
</dbReference>
<feature type="domain" description="Protein kinase" evidence="6">
    <location>
        <begin position="55"/>
        <end position="360"/>
    </location>
</feature>
<protein>
    <submittedName>
        <fullName evidence="7">Kinase-like domain-containing protein</fullName>
    </submittedName>
</protein>
<reference evidence="7" key="1">
    <citation type="journal article" date="2023" name="Mol. Phylogenet. Evol.">
        <title>Genome-scale phylogeny and comparative genomics of the fungal order Sordariales.</title>
        <authorList>
            <person name="Hensen N."/>
            <person name="Bonometti L."/>
            <person name="Westerberg I."/>
            <person name="Brannstrom I.O."/>
            <person name="Guillou S."/>
            <person name="Cros-Aarteil S."/>
            <person name="Calhoun S."/>
            <person name="Haridas S."/>
            <person name="Kuo A."/>
            <person name="Mondo S."/>
            <person name="Pangilinan J."/>
            <person name="Riley R."/>
            <person name="LaButti K."/>
            <person name="Andreopoulos B."/>
            <person name="Lipzen A."/>
            <person name="Chen C."/>
            <person name="Yan M."/>
            <person name="Daum C."/>
            <person name="Ng V."/>
            <person name="Clum A."/>
            <person name="Steindorff A."/>
            <person name="Ohm R.A."/>
            <person name="Martin F."/>
            <person name="Silar P."/>
            <person name="Natvig D.O."/>
            <person name="Lalanne C."/>
            <person name="Gautier V."/>
            <person name="Ament-Velasquez S.L."/>
            <person name="Kruys A."/>
            <person name="Hutchinson M.I."/>
            <person name="Powell A.J."/>
            <person name="Barry K."/>
            <person name="Miller A.N."/>
            <person name="Grigoriev I.V."/>
            <person name="Debuchy R."/>
            <person name="Gladieux P."/>
            <person name="Hiltunen Thoren M."/>
            <person name="Johannesson H."/>
        </authorList>
    </citation>
    <scope>NUCLEOTIDE SEQUENCE</scope>
    <source>
        <strain evidence="7">CBS 958.72</strain>
    </source>
</reference>
<keyword evidence="8" id="KW-1185">Reference proteome</keyword>
<evidence type="ECO:0000256" key="5">
    <source>
        <dbReference type="SAM" id="MobiDB-lite"/>
    </source>
</evidence>
<dbReference type="InterPro" id="IPR011009">
    <property type="entry name" value="Kinase-like_dom_sf"/>
</dbReference>
<keyword evidence="4" id="KW-0067">ATP-binding</keyword>
<keyword evidence="1" id="KW-0808">Transferase</keyword>